<protein>
    <submittedName>
        <fullName evidence="3">GAF domain-containing protein</fullName>
    </submittedName>
</protein>
<dbReference type="InterPro" id="IPR051330">
    <property type="entry name" value="Phosphatase_reg/MetRdx"/>
</dbReference>
<evidence type="ECO:0000259" key="2">
    <source>
        <dbReference type="Pfam" id="PF01590"/>
    </source>
</evidence>
<evidence type="ECO:0000256" key="1">
    <source>
        <dbReference type="ARBA" id="ARBA00038454"/>
    </source>
</evidence>
<dbReference type="RefSeq" id="WP_212687558.1">
    <property type="nucleotide sequence ID" value="NZ_JAGSPN010000005.1"/>
</dbReference>
<dbReference type="GO" id="GO:0005829">
    <property type="term" value="C:cytosol"/>
    <property type="evidence" value="ECO:0007669"/>
    <property type="project" value="TreeGrafter"/>
</dbReference>
<dbReference type="PROSITE" id="PS01320">
    <property type="entry name" value="UPF0067"/>
    <property type="match status" value="1"/>
</dbReference>
<keyword evidence="4" id="KW-1185">Reference proteome</keyword>
<dbReference type="GO" id="GO:0033745">
    <property type="term" value="F:L-methionine-(R)-S-oxide reductase activity"/>
    <property type="evidence" value="ECO:0007669"/>
    <property type="project" value="TreeGrafter"/>
</dbReference>
<organism evidence="3 4">
    <name type="scientific">Undibacterium luofuense</name>
    <dbReference type="NCBI Taxonomy" id="2828733"/>
    <lineage>
        <taxon>Bacteria</taxon>
        <taxon>Pseudomonadati</taxon>
        <taxon>Pseudomonadota</taxon>
        <taxon>Betaproteobacteria</taxon>
        <taxon>Burkholderiales</taxon>
        <taxon>Oxalobacteraceae</taxon>
        <taxon>Undibacterium</taxon>
    </lineage>
</organism>
<dbReference type="InterPro" id="IPR003018">
    <property type="entry name" value="GAF"/>
</dbReference>
<name>A0A941DLL3_9BURK</name>
<comment type="similarity">
    <text evidence="1">Belongs to the free Met sulfoxide reductase family.</text>
</comment>
<dbReference type="PANTHER" id="PTHR21021">
    <property type="entry name" value="GAF/PUTATIVE CYTOSKELETAL PROTEIN"/>
    <property type="match status" value="1"/>
</dbReference>
<reference evidence="3" key="1">
    <citation type="submission" date="2021-04" db="EMBL/GenBank/DDBJ databases">
        <title>novel species isolated from subtropical streams in China.</title>
        <authorList>
            <person name="Lu H."/>
        </authorList>
    </citation>
    <scope>NUCLEOTIDE SEQUENCE</scope>
    <source>
        <strain evidence="3">LFS511W</strain>
    </source>
</reference>
<feature type="domain" description="GAF" evidence="2">
    <location>
        <begin position="45"/>
        <end position="163"/>
    </location>
</feature>
<dbReference type="Pfam" id="PF01590">
    <property type="entry name" value="GAF"/>
    <property type="match status" value="1"/>
</dbReference>
<gene>
    <name evidence="3" type="ORF">KDM89_08710</name>
</gene>
<sequence>MFETAAATDRPDYSLLTQQVSSILTGETALMTNAAQFSALVYHSLSDLNWAGFYLCTPAAKAGGEFSHDLLLGPFQGKVACVRIPFGRGVCGTTAAQRSTILVPDVHAFPGHIACDSASNSEIVIPLIKDGKLYGVFDIDSPKLNRFTAEDQQGLEAMVAAFMQATDFSQISGA</sequence>
<dbReference type="InterPro" id="IPR000614">
    <property type="entry name" value="FRMsr_CS"/>
</dbReference>
<comment type="caution">
    <text evidence="3">The sequence shown here is derived from an EMBL/GenBank/DDBJ whole genome shotgun (WGS) entry which is preliminary data.</text>
</comment>
<dbReference type="AlphaFoldDB" id="A0A941DLL3"/>
<dbReference type="Proteomes" id="UP000680067">
    <property type="component" value="Unassembled WGS sequence"/>
</dbReference>
<accession>A0A941DLL3</accession>
<dbReference type="SUPFAM" id="SSF55781">
    <property type="entry name" value="GAF domain-like"/>
    <property type="match status" value="1"/>
</dbReference>
<dbReference type="PANTHER" id="PTHR21021:SF15">
    <property type="entry name" value="FREE METHIONINE-R-SULFOXIDE REDUCTASE"/>
    <property type="match status" value="1"/>
</dbReference>
<dbReference type="Gene3D" id="3.30.450.40">
    <property type="match status" value="1"/>
</dbReference>
<dbReference type="FunFam" id="3.30.450.40:FF:000008">
    <property type="entry name" value="GAF domain-containing proteins"/>
    <property type="match status" value="1"/>
</dbReference>
<evidence type="ECO:0000313" key="4">
    <source>
        <dbReference type="Proteomes" id="UP000680067"/>
    </source>
</evidence>
<dbReference type="EMBL" id="JAGSPN010000005">
    <property type="protein sequence ID" value="MBR7782220.1"/>
    <property type="molecule type" value="Genomic_DNA"/>
</dbReference>
<proteinExistence type="inferred from homology"/>
<dbReference type="InterPro" id="IPR029016">
    <property type="entry name" value="GAF-like_dom_sf"/>
</dbReference>
<evidence type="ECO:0000313" key="3">
    <source>
        <dbReference type="EMBL" id="MBR7782220.1"/>
    </source>
</evidence>